<accession>A0A938BIP5</accession>
<evidence type="ECO:0000313" key="3">
    <source>
        <dbReference type="Proteomes" id="UP000703893"/>
    </source>
</evidence>
<organism evidence="2 3">
    <name type="scientific">Candidatus Tanganyikabacteria bacterium</name>
    <dbReference type="NCBI Taxonomy" id="2961651"/>
    <lineage>
        <taxon>Bacteria</taxon>
        <taxon>Bacillati</taxon>
        <taxon>Candidatus Sericytochromatia</taxon>
        <taxon>Candidatus Tanganyikabacteria</taxon>
    </lineage>
</organism>
<evidence type="ECO:0000256" key="1">
    <source>
        <dbReference type="SAM" id="MobiDB-lite"/>
    </source>
</evidence>
<name>A0A938BIP5_9BACT</name>
<feature type="compositionally biased region" description="Gly residues" evidence="1">
    <location>
        <begin position="117"/>
        <end position="141"/>
    </location>
</feature>
<dbReference type="Proteomes" id="UP000703893">
    <property type="component" value="Unassembled WGS sequence"/>
</dbReference>
<sequence length="300" mass="29944">SLSVPTGTLLIEAIKGKIRELAIVQASGGSATANLDAGSTFAAVAVKTSGAAYSKFSKDDVAALASAVAGALDDAALNALVGAESDLKSSLDAMKSGNSTVKSAVDKLLAATSGASSGSGSGSTSGSTGTSGTGTSAGSGSGTTTKVKSTISVGDWPVLASYKKSEGGTTFLRAAQESADRPFPKLIHTGPNIKKGDAVRVKMRVTAAEEQTPSTFPSYLKFLNGTTVVAKIGMHLGTPAGSPAGYPSCESKAATVLACGSTTADFMTFEFTASEDVSSIEFGGETRRYTADLGAIEVNP</sequence>
<proteinExistence type="predicted"/>
<protein>
    <submittedName>
        <fullName evidence="2">Uncharacterized protein</fullName>
    </submittedName>
</protein>
<feature type="region of interest" description="Disordered" evidence="1">
    <location>
        <begin position="113"/>
        <end position="146"/>
    </location>
</feature>
<evidence type="ECO:0000313" key="2">
    <source>
        <dbReference type="EMBL" id="MBM3274547.1"/>
    </source>
</evidence>
<feature type="non-terminal residue" evidence="2">
    <location>
        <position position="1"/>
    </location>
</feature>
<comment type="caution">
    <text evidence="2">The sequence shown here is derived from an EMBL/GenBank/DDBJ whole genome shotgun (WGS) entry which is preliminary data.</text>
</comment>
<gene>
    <name evidence="2" type="ORF">FJZ00_05315</name>
</gene>
<dbReference type="EMBL" id="VGJX01000247">
    <property type="protein sequence ID" value="MBM3274547.1"/>
    <property type="molecule type" value="Genomic_DNA"/>
</dbReference>
<dbReference type="AlphaFoldDB" id="A0A938BIP5"/>
<reference evidence="2 3" key="1">
    <citation type="submission" date="2019-03" db="EMBL/GenBank/DDBJ databases">
        <title>Lake Tanganyika Metagenome-Assembled Genomes (MAGs).</title>
        <authorList>
            <person name="Tran P."/>
        </authorList>
    </citation>
    <scope>NUCLEOTIDE SEQUENCE [LARGE SCALE GENOMIC DNA]</scope>
    <source>
        <strain evidence="2">K_DeepCast_65m_m2_236</strain>
    </source>
</reference>